<evidence type="ECO:0000313" key="3">
    <source>
        <dbReference type="Proteomes" id="UP000232323"/>
    </source>
</evidence>
<gene>
    <name evidence="2" type="ORF">CEUSTIGMA_g1794.t1</name>
</gene>
<reference evidence="2 3" key="1">
    <citation type="submission" date="2017-08" db="EMBL/GenBank/DDBJ databases">
        <title>Acidophilic green algal genome provides insights into adaptation to an acidic environment.</title>
        <authorList>
            <person name="Hirooka S."/>
            <person name="Hirose Y."/>
            <person name="Kanesaki Y."/>
            <person name="Higuchi S."/>
            <person name="Fujiwara T."/>
            <person name="Onuma R."/>
            <person name="Era A."/>
            <person name="Ohbayashi R."/>
            <person name="Uzuka A."/>
            <person name="Nozaki H."/>
            <person name="Yoshikawa H."/>
            <person name="Miyagishima S.Y."/>
        </authorList>
    </citation>
    <scope>NUCLEOTIDE SEQUENCE [LARGE SCALE GENOMIC DNA]</scope>
    <source>
        <strain evidence="2 3">NIES-2499</strain>
    </source>
</reference>
<name>A0A250WU66_9CHLO</name>
<keyword evidence="3" id="KW-1185">Reference proteome</keyword>
<evidence type="ECO:0000313" key="2">
    <source>
        <dbReference type="EMBL" id="GAX74345.1"/>
    </source>
</evidence>
<sequence>MFTTIATHVHRLKSYRCGFGLSQFRALFRRSHDEKTVYSLQRDVIKTLQEKHEVIVAKDQKIHEVIVAKDQALAQLVVAKDEALKMALKALNSQESLMRTSQLLSERSAQLLKYKGCLNMRGTIEYTEMNQVARFINERIILGEYEISTTTTDWNKLSRAEKWNWYLQHPSNNELRACLQQAALPRGRTGGDANLGQLISDTFKSLSEKIHGHHGRSNNQGDDKVVIYGDSERDKCVVTCLCEIFKYPFMTSMEEKKEDKNSSFMKKLEEVDTGDKNGNQG</sequence>
<accession>A0A250WU66</accession>
<dbReference type="AlphaFoldDB" id="A0A250WU66"/>
<proteinExistence type="predicted"/>
<feature type="region of interest" description="Disordered" evidence="1">
    <location>
        <begin position="255"/>
        <end position="281"/>
    </location>
</feature>
<evidence type="ECO:0000256" key="1">
    <source>
        <dbReference type="SAM" id="MobiDB-lite"/>
    </source>
</evidence>
<dbReference type="Proteomes" id="UP000232323">
    <property type="component" value="Unassembled WGS sequence"/>
</dbReference>
<organism evidence="2 3">
    <name type="scientific">Chlamydomonas eustigma</name>
    <dbReference type="NCBI Taxonomy" id="1157962"/>
    <lineage>
        <taxon>Eukaryota</taxon>
        <taxon>Viridiplantae</taxon>
        <taxon>Chlorophyta</taxon>
        <taxon>core chlorophytes</taxon>
        <taxon>Chlorophyceae</taxon>
        <taxon>CS clade</taxon>
        <taxon>Chlamydomonadales</taxon>
        <taxon>Chlamydomonadaceae</taxon>
        <taxon>Chlamydomonas</taxon>
    </lineage>
</organism>
<protein>
    <submittedName>
        <fullName evidence="2">Uncharacterized protein</fullName>
    </submittedName>
</protein>
<feature type="compositionally biased region" description="Basic and acidic residues" evidence="1">
    <location>
        <begin position="255"/>
        <end position="275"/>
    </location>
</feature>
<comment type="caution">
    <text evidence="2">The sequence shown here is derived from an EMBL/GenBank/DDBJ whole genome shotgun (WGS) entry which is preliminary data.</text>
</comment>
<dbReference type="EMBL" id="BEGY01000007">
    <property type="protein sequence ID" value="GAX74345.1"/>
    <property type="molecule type" value="Genomic_DNA"/>
</dbReference>